<feature type="transmembrane region" description="Helical" evidence="6">
    <location>
        <begin position="101"/>
        <end position="121"/>
    </location>
</feature>
<feature type="transmembrane region" description="Helical" evidence="6">
    <location>
        <begin position="428"/>
        <end position="451"/>
    </location>
</feature>
<evidence type="ECO:0000313" key="8">
    <source>
        <dbReference type="Proteomes" id="UP001293593"/>
    </source>
</evidence>
<feature type="transmembrane region" description="Helical" evidence="6">
    <location>
        <begin position="347"/>
        <end position="367"/>
    </location>
</feature>
<comment type="similarity">
    <text evidence="2">Belongs to the major facilitator superfamily. Proton-dependent oligopeptide transporter (POT/PTR) (TC 2.A.17) family.</text>
</comment>
<dbReference type="GO" id="GO:0022857">
    <property type="term" value="F:transmembrane transporter activity"/>
    <property type="evidence" value="ECO:0007669"/>
    <property type="project" value="InterPro"/>
</dbReference>
<evidence type="ECO:0000256" key="5">
    <source>
        <dbReference type="ARBA" id="ARBA00023136"/>
    </source>
</evidence>
<feature type="transmembrane region" description="Helical" evidence="6">
    <location>
        <begin position="306"/>
        <end position="327"/>
    </location>
</feature>
<keyword evidence="4 6" id="KW-1133">Transmembrane helix</keyword>
<evidence type="ECO:0000256" key="2">
    <source>
        <dbReference type="ARBA" id="ARBA00005982"/>
    </source>
</evidence>
<gene>
    <name evidence="7" type="ORF">QN277_023233</name>
</gene>
<evidence type="ECO:0000256" key="4">
    <source>
        <dbReference type="ARBA" id="ARBA00022989"/>
    </source>
</evidence>
<dbReference type="InterPro" id="IPR036259">
    <property type="entry name" value="MFS_trans_sf"/>
</dbReference>
<feature type="transmembrane region" description="Helical" evidence="6">
    <location>
        <begin position="208"/>
        <end position="233"/>
    </location>
</feature>
<keyword evidence="8" id="KW-1185">Reference proteome</keyword>
<feature type="transmembrane region" description="Helical" evidence="6">
    <location>
        <begin position="141"/>
        <end position="159"/>
    </location>
</feature>
<feature type="transmembrane region" description="Helical" evidence="6">
    <location>
        <begin position="75"/>
        <end position="94"/>
    </location>
</feature>
<dbReference type="Pfam" id="PF00854">
    <property type="entry name" value="PTR2"/>
    <property type="match status" value="1"/>
</dbReference>
<keyword evidence="5 6" id="KW-0472">Membrane</keyword>
<reference evidence="7" key="1">
    <citation type="submission" date="2023-10" db="EMBL/GenBank/DDBJ databases">
        <title>Chromosome-level genome of the transformable northern wattle, Acacia crassicarpa.</title>
        <authorList>
            <person name="Massaro I."/>
            <person name="Sinha N.R."/>
            <person name="Poethig S."/>
            <person name="Leichty A.R."/>
        </authorList>
    </citation>
    <scope>NUCLEOTIDE SEQUENCE</scope>
    <source>
        <strain evidence="7">Acra3RX</strain>
        <tissue evidence="7">Leaf</tissue>
    </source>
</reference>
<feature type="transmembrane region" description="Helical" evidence="6">
    <location>
        <begin position="510"/>
        <end position="529"/>
    </location>
</feature>
<comment type="subcellular location">
    <subcellularLocation>
        <location evidence="1">Membrane</location>
        <topology evidence="1">Multi-pass membrane protein</topology>
    </subcellularLocation>
</comment>
<comment type="caution">
    <text evidence="7">The sequence shown here is derived from an EMBL/GenBank/DDBJ whole genome shotgun (WGS) entry which is preliminary data.</text>
</comment>
<feature type="transmembrane region" description="Helical" evidence="6">
    <location>
        <begin position="388"/>
        <end position="408"/>
    </location>
</feature>
<dbReference type="PANTHER" id="PTHR11654">
    <property type="entry name" value="OLIGOPEPTIDE TRANSPORTER-RELATED"/>
    <property type="match status" value="1"/>
</dbReference>
<dbReference type="EMBL" id="JAWXYG010000006">
    <property type="protein sequence ID" value="KAK4270154.1"/>
    <property type="molecule type" value="Genomic_DNA"/>
</dbReference>
<organism evidence="7 8">
    <name type="scientific">Acacia crassicarpa</name>
    <name type="common">northern wattle</name>
    <dbReference type="NCBI Taxonomy" id="499986"/>
    <lineage>
        <taxon>Eukaryota</taxon>
        <taxon>Viridiplantae</taxon>
        <taxon>Streptophyta</taxon>
        <taxon>Embryophyta</taxon>
        <taxon>Tracheophyta</taxon>
        <taxon>Spermatophyta</taxon>
        <taxon>Magnoliopsida</taxon>
        <taxon>eudicotyledons</taxon>
        <taxon>Gunneridae</taxon>
        <taxon>Pentapetalae</taxon>
        <taxon>rosids</taxon>
        <taxon>fabids</taxon>
        <taxon>Fabales</taxon>
        <taxon>Fabaceae</taxon>
        <taxon>Caesalpinioideae</taxon>
        <taxon>mimosoid clade</taxon>
        <taxon>Acacieae</taxon>
        <taxon>Acacia</taxon>
    </lineage>
</organism>
<proteinExistence type="inferred from homology"/>
<feature type="transmembrane region" description="Helical" evidence="6">
    <location>
        <begin position="180"/>
        <end position="202"/>
    </location>
</feature>
<evidence type="ECO:0000256" key="3">
    <source>
        <dbReference type="ARBA" id="ARBA00022692"/>
    </source>
</evidence>
<dbReference type="Gene3D" id="1.20.1250.20">
    <property type="entry name" value="MFS general substrate transporter like domains"/>
    <property type="match status" value="1"/>
</dbReference>
<accession>A0AAE1KB11</accession>
<dbReference type="GO" id="GO:0016020">
    <property type="term" value="C:membrane"/>
    <property type="evidence" value="ECO:0007669"/>
    <property type="project" value="UniProtKB-SubCell"/>
</dbReference>
<evidence type="ECO:0000256" key="6">
    <source>
        <dbReference type="SAM" id="Phobius"/>
    </source>
</evidence>
<evidence type="ECO:0000313" key="7">
    <source>
        <dbReference type="EMBL" id="KAK4270154.1"/>
    </source>
</evidence>
<dbReference type="SUPFAM" id="SSF103473">
    <property type="entry name" value="MFS general substrate transporter"/>
    <property type="match status" value="2"/>
</dbReference>
<dbReference type="Proteomes" id="UP001293593">
    <property type="component" value="Unassembled WGS sequence"/>
</dbReference>
<keyword evidence="3 6" id="KW-0812">Transmembrane</keyword>
<name>A0AAE1KB11_9FABA</name>
<dbReference type="InterPro" id="IPR000109">
    <property type="entry name" value="POT_fam"/>
</dbReference>
<evidence type="ECO:0000256" key="1">
    <source>
        <dbReference type="ARBA" id="ARBA00004141"/>
    </source>
</evidence>
<protein>
    <submittedName>
        <fullName evidence="7">Uncharacterized protein</fullName>
    </submittedName>
</protein>
<dbReference type="AlphaFoldDB" id="A0AAE1KB11"/>
<sequence>MEIKLQDRERSIGVEDYTDYKGRKADQSKHGGFKPAVLTCVVEVLENMVFLSNATNFVSYFLKSMHYSAAKSSNMVTNFIGTSFLLTIVGGFISDSFFTRFTTFIISCVIQLLGLILLTYQAQHSTLKPAENRTPSESQEVILNCGLYAIAVGVGGIKASLPTHGADQLDHNKQHHISSFFNWFFCSLCTGGLLAASVMVWVQENRGWNFSFIISDIVLALALCIFVLGFPFYRYKSPSGSPLTRIIKVFASTARNWKASAEGRVNHGAEAEENATEQSHDKFKFLNKALLDETVDEAEVKETKTFLGLLPIFLTTIMMNCCLAQLQTFTVQQGIIMNRKLNNNFTIPTQSLTVLPLIIMIASIPIFENLKYFYRHKSFTQSKIFQPLGRIGLGLALASVSMAVAAVVEAKRREETKKNEEGVILSIFWLGWQYLFLAISDALTLGGMLEFFYSKAPDRMRSICTALSWCSTSMGYFISSVLVKVSNGVSGRYGREWLGGHDLNQARLDLFYALLCVLNFLNFLLYLYCARRY</sequence>